<feature type="domain" description="Integrin alpha second immunoglobulin-like" evidence="16">
    <location>
        <begin position="614"/>
        <end position="740"/>
    </location>
</feature>
<evidence type="ECO:0000256" key="12">
    <source>
        <dbReference type="PROSITE-ProRule" id="PRU00803"/>
    </source>
</evidence>
<feature type="repeat" description="FG-GAP" evidence="12">
    <location>
        <begin position="410"/>
        <end position="473"/>
    </location>
</feature>
<dbReference type="Gene3D" id="2.130.10.130">
    <property type="entry name" value="Integrin alpha, N-terminal"/>
    <property type="match status" value="1"/>
</dbReference>
<evidence type="ECO:0000313" key="18">
    <source>
        <dbReference type="Proteomes" id="UP001208570"/>
    </source>
</evidence>
<dbReference type="GO" id="GO:0007229">
    <property type="term" value="P:integrin-mediated signaling pathway"/>
    <property type="evidence" value="ECO:0007669"/>
    <property type="project" value="UniProtKB-KW"/>
</dbReference>
<keyword evidence="10 13" id="KW-0675">Receptor</keyword>
<feature type="region of interest" description="Disordered" evidence="14">
    <location>
        <begin position="933"/>
        <end position="993"/>
    </location>
</feature>
<evidence type="ECO:0000259" key="15">
    <source>
        <dbReference type="Pfam" id="PF08441"/>
    </source>
</evidence>
<keyword evidence="5" id="KW-0677">Repeat</keyword>
<dbReference type="SMART" id="SM00191">
    <property type="entry name" value="Int_alpha"/>
    <property type="match status" value="5"/>
</dbReference>
<feature type="repeat" description="FG-GAP" evidence="12">
    <location>
        <begin position="280"/>
        <end position="343"/>
    </location>
</feature>
<dbReference type="GO" id="GO:0005178">
    <property type="term" value="F:integrin binding"/>
    <property type="evidence" value="ECO:0007669"/>
    <property type="project" value="TreeGrafter"/>
</dbReference>
<evidence type="ECO:0000256" key="4">
    <source>
        <dbReference type="ARBA" id="ARBA00022729"/>
    </source>
</evidence>
<dbReference type="AlphaFoldDB" id="A0AAD9K3P8"/>
<keyword evidence="8 13" id="KW-0401">Integrin</keyword>
<keyword evidence="4 13" id="KW-0732">Signal</keyword>
<feature type="signal peptide" evidence="13">
    <location>
        <begin position="1"/>
        <end position="32"/>
    </location>
</feature>
<evidence type="ECO:0008006" key="19">
    <source>
        <dbReference type="Google" id="ProtNLM"/>
    </source>
</evidence>
<evidence type="ECO:0000256" key="13">
    <source>
        <dbReference type="RuleBase" id="RU003762"/>
    </source>
</evidence>
<feature type="repeat" description="FG-GAP" evidence="12">
    <location>
        <begin position="349"/>
        <end position="406"/>
    </location>
</feature>
<dbReference type="SUPFAM" id="SSF69179">
    <property type="entry name" value="Integrin domains"/>
    <property type="match status" value="3"/>
</dbReference>
<dbReference type="Gene3D" id="2.60.40.1510">
    <property type="entry name" value="ntegrin, alpha v. Chain A, domain 3"/>
    <property type="match status" value="1"/>
</dbReference>
<evidence type="ECO:0000256" key="3">
    <source>
        <dbReference type="ARBA" id="ARBA00022692"/>
    </source>
</evidence>
<evidence type="ECO:0000256" key="5">
    <source>
        <dbReference type="ARBA" id="ARBA00022737"/>
    </source>
</evidence>
<evidence type="ECO:0000259" key="16">
    <source>
        <dbReference type="Pfam" id="PF20805"/>
    </source>
</evidence>
<reference evidence="17" key="1">
    <citation type="journal article" date="2023" name="Mol. Biol. Evol.">
        <title>Third-Generation Sequencing Reveals the Adaptive Role of the Epigenome in Three Deep-Sea Polychaetes.</title>
        <authorList>
            <person name="Perez M."/>
            <person name="Aroh O."/>
            <person name="Sun Y."/>
            <person name="Lan Y."/>
            <person name="Juniper S.K."/>
            <person name="Young C.R."/>
            <person name="Angers B."/>
            <person name="Qian P.Y."/>
        </authorList>
    </citation>
    <scope>NUCLEOTIDE SEQUENCE</scope>
    <source>
        <strain evidence="17">P08H-3</strain>
    </source>
</reference>
<dbReference type="PANTHER" id="PTHR23220">
    <property type="entry name" value="INTEGRIN ALPHA"/>
    <property type="match status" value="1"/>
</dbReference>
<dbReference type="InterPro" id="IPR013519">
    <property type="entry name" value="Int_alpha_beta-p"/>
</dbReference>
<keyword evidence="6 13" id="KW-0130">Cell adhesion</keyword>
<dbReference type="PROSITE" id="PS51470">
    <property type="entry name" value="FG_GAP"/>
    <property type="match status" value="3"/>
</dbReference>
<feature type="chain" id="PRO_5041783876" description="Integrin alpha-2 domain-containing protein" evidence="13">
    <location>
        <begin position="33"/>
        <end position="993"/>
    </location>
</feature>
<dbReference type="InterPro" id="IPR032695">
    <property type="entry name" value="Integrin_dom_sf"/>
</dbReference>
<organism evidence="17 18">
    <name type="scientific">Paralvinella palmiformis</name>
    <dbReference type="NCBI Taxonomy" id="53620"/>
    <lineage>
        <taxon>Eukaryota</taxon>
        <taxon>Metazoa</taxon>
        <taxon>Spiralia</taxon>
        <taxon>Lophotrochozoa</taxon>
        <taxon>Annelida</taxon>
        <taxon>Polychaeta</taxon>
        <taxon>Sedentaria</taxon>
        <taxon>Canalipalpata</taxon>
        <taxon>Terebellida</taxon>
        <taxon>Terebelliformia</taxon>
        <taxon>Alvinellidae</taxon>
        <taxon>Paralvinella</taxon>
    </lineage>
</organism>
<gene>
    <name evidence="17" type="ORF">LSH36_66g07012</name>
</gene>
<accession>A0AAD9K3P8</accession>
<dbReference type="GO" id="GO:0008305">
    <property type="term" value="C:integrin complex"/>
    <property type="evidence" value="ECO:0007669"/>
    <property type="project" value="InterPro"/>
</dbReference>
<evidence type="ECO:0000256" key="8">
    <source>
        <dbReference type="ARBA" id="ARBA00023037"/>
    </source>
</evidence>
<keyword evidence="18" id="KW-1185">Reference proteome</keyword>
<evidence type="ECO:0000256" key="7">
    <source>
        <dbReference type="ARBA" id="ARBA00022989"/>
    </source>
</evidence>
<dbReference type="Proteomes" id="UP001208570">
    <property type="component" value="Unassembled WGS sequence"/>
</dbReference>
<dbReference type="PANTHER" id="PTHR23220:SF133">
    <property type="entry name" value="INTEGRIN ALPHA-PS2"/>
    <property type="match status" value="1"/>
</dbReference>
<dbReference type="InterPro" id="IPR028994">
    <property type="entry name" value="Integrin_alpha_N"/>
</dbReference>
<keyword evidence="9" id="KW-0472">Membrane</keyword>
<dbReference type="InterPro" id="IPR000413">
    <property type="entry name" value="Integrin_alpha"/>
</dbReference>
<keyword evidence="7" id="KW-1133">Transmembrane helix</keyword>
<comment type="subcellular location">
    <subcellularLocation>
        <location evidence="1 13">Membrane</location>
        <topology evidence="1 13">Single-pass type I membrane protein</topology>
    </subcellularLocation>
</comment>
<feature type="compositionally biased region" description="Basic and acidic residues" evidence="14">
    <location>
        <begin position="964"/>
        <end position="993"/>
    </location>
</feature>
<dbReference type="GO" id="GO:0098609">
    <property type="term" value="P:cell-cell adhesion"/>
    <property type="evidence" value="ECO:0007669"/>
    <property type="project" value="TreeGrafter"/>
</dbReference>
<comment type="similarity">
    <text evidence="2 13">Belongs to the integrin alpha chain family.</text>
</comment>
<evidence type="ECO:0000256" key="10">
    <source>
        <dbReference type="ARBA" id="ARBA00023170"/>
    </source>
</evidence>
<dbReference type="EMBL" id="JAODUP010000066">
    <property type="protein sequence ID" value="KAK2164307.1"/>
    <property type="molecule type" value="Genomic_DNA"/>
</dbReference>
<dbReference type="Gene3D" id="2.60.40.1530">
    <property type="entry name" value="ntegrin, alpha v. Chain A, domain 4"/>
    <property type="match status" value="1"/>
</dbReference>
<evidence type="ECO:0000256" key="9">
    <source>
        <dbReference type="ARBA" id="ARBA00023136"/>
    </source>
</evidence>
<evidence type="ECO:0000256" key="1">
    <source>
        <dbReference type="ARBA" id="ARBA00004479"/>
    </source>
</evidence>
<proteinExistence type="inferred from homology"/>
<dbReference type="GO" id="GO:0009897">
    <property type="term" value="C:external side of plasma membrane"/>
    <property type="evidence" value="ECO:0007669"/>
    <property type="project" value="TreeGrafter"/>
</dbReference>
<dbReference type="InterPro" id="IPR013649">
    <property type="entry name" value="Integrin_alpha_Ig-like_1"/>
</dbReference>
<dbReference type="InterPro" id="IPR013517">
    <property type="entry name" value="FG-GAP"/>
</dbReference>
<protein>
    <recommendedName>
        <fullName evidence="19">Integrin alpha-2 domain-containing protein</fullName>
    </recommendedName>
</protein>
<dbReference type="Pfam" id="PF08441">
    <property type="entry name" value="Integrin_A_Ig_1"/>
    <property type="match status" value="1"/>
</dbReference>
<dbReference type="Gene3D" id="2.60.40.1460">
    <property type="entry name" value="Integrin domains. Chain A, domain 2"/>
    <property type="match status" value="1"/>
</dbReference>
<evidence type="ECO:0000256" key="6">
    <source>
        <dbReference type="ARBA" id="ARBA00022889"/>
    </source>
</evidence>
<keyword evidence="3" id="KW-0812">Transmembrane</keyword>
<evidence type="ECO:0000313" key="17">
    <source>
        <dbReference type="EMBL" id="KAK2164307.1"/>
    </source>
</evidence>
<name>A0AAD9K3P8_9ANNE</name>
<dbReference type="GO" id="GO:0033627">
    <property type="term" value="P:cell adhesion mediated by integrin"/>
    <property type="evidence" value="ECO:0007669"/>
    <property type="project" value="TreeGrafter"/>
</dbReference>
<dbReference type="SUPFAM" id="SSF69318">
    <property type="entry name" value="Integrin alpha N-terminal domain"/>
    <property type="match status" value="1"/>
</dbReference>
<dbReference type="PRINTS" id="PR01185">
    <property type="entry name" value="INTEGRINA"/>
</dbReference>
<evidence type="ECO:0000256" key="2">
    <source>
        <dbReference type="ARBA" id="ARBA00008054"/>
    </source>
</evidence>
<keyword evidence="11" id="KW-0325">Glycoprotein</keyword>
<dbReference type="GO" id="GO:0007160">
    <property type="term" value="P:cell-matrix adhesion"/>
    <property type="evidence" value="ECO:0007669"/>
    <property type="project" value="TreeGrafter"/>
</dbReference>
<dbReference type="Pfam" id="PF01839">
    <property type="entry name" value="FG-GAP"/>
    <property type="match status" value="3"/>
</dbReference>
<sequence length="993" mass="109440">MESRCGHYPISMVVKRVLWVLLCWSDYGDVVCFNLNKLNPDLYSSRRTSGFGFSVTQFAINESKWLIIGAPFDRGETTPDGAVYKCAEKQCQRMRFNLYGSKRTNSSYSMIGASVTASHKDGFVVACAPRYSYYEEPFFSDEDEAIYMMGACFVYNGKDNTYRTKPYTPCMPGTNGILAINKQCAAGFSVSVMEGEDAFVVGALGTNYYRGQYIRMEISRRRYPDYGLTGLHEGDYSGYGVATGKFSGGMVIDIVAGAPRGNDHFGKVTLYRRLIGKGWQQLLAVSGRQFGEYFGSVLAVGDLNGDKLDDLVVGAPYHANLEERIHEVGKVYVFYQEQLDIRKTIFSDHVTELQGDVTRSGRFGFAVAVISDIDQDGYNDLAVGAPLEGLAGAIYVFLGSPLGVASRPAQVIRGSEYGTLNMRMFGSALSGTLDMDGNGYPDLLVGASGSGHCLLLKTHPVMRVDVELATDITYIKLDDLKCDVMLPPSAISCFHLNTIIKYGGKSVQKIQFLRISLVLNPDNSTGKVILFVEDHLRQKSTNLTETFPLIKHTLHKREYVVFITNAIVEYIPPITIQLNYGLNQPDNVSQPVLDAKVPASKTTTIQVYRPPADLNISVTSMNLAAVLGKGQQTEFRVKVNNMKEVPCYNAEINISLPPGISYASIDGPKSVTCLMPKEQPKTLICSLGFRFSPKTEVEFYLRTSINNQSLLFHMTSLTYLFNLSSVNDVDPSNDLELVTLNLTSDIDLVISGTSSPDQLQVTEDSEAQNVTHSYKFTNHGLSLLVAMEVWITWPVMTSNGIPLLILDEGPVVSDNKGRCLTDERGSAPLTLSQLEVCNPVAPSLYCKKIHCVIKAVDGGESVTIELASTLSANVIKYSEVDNSLLLNSTVKAVGEPVHGIPMSGTATDHLTLGFFRRGIREQLYSAKRQSNNLNWANDDDEEDDGAIYPLTERLGDAAEDVDKDNDPDTNRSMENDDKLMNDFDDRLQKPNDA</sequence>
<evidence type="ECO:0000256" key="14">
    <source>
        <dbReference type="SAM" id="MobiDB-lite"/>
    </source>
</evidence>
<dbReference type="Pfam" id="PF20805">
    <property type="entry name" value="Integrin_A_Ig_2"/>
    <property type="match status" value="1"/>
</dbReference>
<dbReference type="InterPro" id="IPR048285">
    <property type="entry name" value="Integrin_alpha_Ig-like_2"/>
</dbReference>
<feature type="domain" description="Integrin alpha first immunoglubulin-like" evidence="15">
    <location>
        <begin position="459"/>
        <end position="607"/>
    </location>
</feature>
<evidence type="ECO:0000256" key="11">
    <source>
        <dbReference type="ARBA" id="ARBA00023180"/>
    </source>
</evidence>
<comment type="caution">
    <text evidence="17">The sequence shown here is derived from an EMBL/GenBank/DDBJ whole genome shotgun (WGS) entry which is preliminary data.</text>
</comment>